<evidence type="ECO:0000259" key="5">
    <source>
        <dbReference type="PROSITE" id="PS50931"/>
    </source>
</evidence>
<dbReference type="InterPro" id="IPR036388">
    <property type="entry name" value="WH-like_DNA-bd_sf"/>
</dbReference>
<organism evidence="6">
    <name type="scientific">mine drainage metagenome</name>
    <dbReference type="NCBI Taxonomy" id="410659"/>
    <lineage>
        <taxon>unclassified sequences</taxon>
        <taxon>metagenomes</taxon>
        <taxon>ecological metagenomes</taxon>
    </lineage>
</organism>
<dbReference type="Gene3D" id="3.40.190.290">
    <property type="match status" value="1"/>
</dbReference>
<dbReference type="Pfam" id="PF00126">
    <property type="entry name" value="HTH_1"/>
    <property type="match status" value="1"/>
</dbReference>
<feature type="domain" description="HTH lysR-type" evidence="5">
    <location>
        <begin position="1"/>
        <end position="59"/>
    </location>
</feature>
<gene>
    <name evidence="6" type="primary">dmlR_11</name>
    <name evidence="6" type="ORF">GALL_271410</name>
</gene>
<dbReference type="InterPro" id="IPR058163">
    <property type="entry name" value="LysR-type_TF_proteobact-type"/>
</dbReference>
<dbReference type="Gene3D" id="1.10.10.10">
    <property type="entry name" value="Winged helix-like DNA-binding domain superfamily/Winged helix DNA-binding domain"/>
    <property type="match status" value="1"/>
</dbReference>
<keyword evidence="2" id="KW-0805">Transcription regulation</keyword>
<dbReference type="InterPro" id="IPR036390">
    <property type="entry name" value="WH_DNA-bd_sf"/>
</dbReference>
<evidence type="ECO:0000313" key="6">
    <source>
        <dbReference type="EMBL" id="OIQ90936.1"/>
    </source>
</evidence>
<dbReference type="FunFam" id="1.10.10.10:FF:000001">
    <property type="entry name" value="LysR family transcriptional regulator"/>
    <property type="match status" value="1"/>
</dbReference>
<dbReference type="GO" id="GO:0006351">
    <property type="term" value="P:DNA-templated transcription"/>
    <property type="evidence" value="ECO:0007669"/>
    <property type="project" value="TreeGrafter"/>
</dbReference>
<dbReference type="FunFam" id="3.40.190.290:FF:000001">
    <property type="entry name" value="Transcriptional regulator, LysR family"/>
    <property type="match status" value="1"/>
</dbReference>
<dbReference type="SUPFAM" id="SSF53850">
    <property type="entry name" value="Periplasmic binding protein-like II"/>
    <property type="match status" value="1"/>
</dbReference>
<comment type="similarity">
    <text evidence="1">Belongs to the LysR transcriptional regulatory family.</text>
</comment>
<dbReference type="EMBL" id="MLJW01000275">
    <property type="protein sequence ID" value="OIQ90936.1"/>
    <property type="molecule type" value="Genomic_DNA"/>
</dbReference>
<dbReference type="PANTHER" id="PTHR30537">
    <property type="entry name" value="HTH-TYPE TRANSCRIPTIONAL REGULATOR"/>
    <property type="match status" value="1"/>
</dbReference>
<dbReference type="AlphaFoldDB" id="A0A1J5R4P2"/>
<evidence type="ECO:0000256" key="3">
    <source>
        <dbReference type="ARBA" id="ARBA00023125"/>
    </source>
</evidence>
<dbReference type="GO" id="GO:0043565">
    <property type="term" value="F:sequence-specific DNA binding"/>
    <property type="evidence" value="ECO:0007669"/>
    <property type="project" value="TreeGrafter"/>
</dbReference>
<proteinExistence type="inferred from homology"/>
<accession>A0A1J5R4P2</accession>
<evidence type="ECO:0000256" key="4">
    <source>
        <dbReference type="ARBA" id="ARBA00023163"/>
    </source>
</evidence>
<dbReference type="Pfam" id="PF03466">
    <property type="entry name" value="LysR_substrate"/>
    <property type="match status" value="1"/>
</dbReference>
<evidence type="ECO:0000256" key="2">
    <source>
        <dbReference type="ARBA" id="ARBA00023015"/>
    </source>
</evidence>
<evidence type="ECO:0000256" key="1">
    <source>
        <dbReference type="ARBA" id="ARBA00009437"/>
    </source>
</evidence>
<dbReference type="InterPro" id="IPR000847">
    <property type="entry name" value="LysR_HTH_N"/>
</dbReference>
<keyword evidence="3" id="KW-0238">DNA-binding</keyword>
<dbReference type="CDD" id="cd08422">
    <property type="entry name" value="PBP2_CrgA_like"/>
    <property type="match status" value="1"/>
</dbReference>
<dbReference type="SUPFAM" id="SSF46785">
    <property type="entry name" value="Winged helix' DNA-binding domain"/>
    <property type="match status" value="1"/>
</dbReference>
<comment type="caution">
    <text evidence="6">The sequence shown here is derived from an EMBL/GenBank/DDBJ whole genome shotgun (WGS) entry which is preliminary data.</text>
</comment>
<dbReference type="PROSITE" id="PS50931">
    <property type="entry name" value="HTH_LYSR"/>
    <property type="match status" value="1"/>
</dbReference>
<dbReference type="PRINTS" id="PR00039">
    <property type="entry name" value="HTHLYSR"/>
</dbReference>
<sequence length="297" mass="32269">MDVLAASRVFVQVVDSGSFARAAAALELSNAAVTRQVAALEAHLGARLLNRTTRRMSLTDAGEDFQLRARAILEQVAEAEAVAAQGTKNPVGLLRVSAPLSYGISHLAPVLARFRQRYPQLRLDVDLSDRVVDLAHEGVDVALRIATRLAPGVVARRIAGLDVVVCAAPAYLLRRGVPQRPADLAAHDTLSFSYLWAGDDWPFTDPDGKHEAVRVHPAVHSSNGELLRELAIAGGGVILQPRFIVEDALRAGALVPILEHYRTLDLNLYAVYLSRSFLPSRVRVFIDFLLDALGERP</sequence>
<reference evidence="6" key="1">
    <citation type="submission" date="2016-10" db="EMBL/GenBank/DDBJ databases">
        <title>Sequence of Gallionella enrichment culture.</title>
        <authorList>
            <person name="Poehlein A."/>
            <person name="Muehling M."/>
            <person name="Daniel R."/>
        </authorList>
    </citation>
    <scope>NUCLEOTIDE SEQUENCE</scope>
</reference>
<keyword evidence="4" id="KW-0804">Transcription</keyword>
<dbReference type="PANTHER" id="PTHR30537:SF35">
    <property type="entry name" value="TRANSCRIPTIONAL REGULATORY PROTEIN"/>
    <property type="match status" value="1"/>
</dbReference>
<protein>
    <submittedName>
        <fullName evidence="6">HTH-type transcriptional regulator DmlR</fullName>
    </submittedName>
</protein>
<dbReference type="InterPro" id="IPR005119">
    <property type="entry name" value="LysR_subst-bd"/>
</dbReference>
<dbReference type="GO" id="GO:0003700">
    <property type="term" value="F:DNA-binding transcription factor activity"/>
    <property type="evidence" value="ECO:0007669"/>
    <property type="project" value="InterPro"/>
</dbReference>
<name>A0A1J5R4P2_9ZZZZ</name>